<dbReference type="Proteomes" id="UP001431209">
    <property type="component" value="Unassembled WGS sequence"/>
</dbReference>
<reference evidence="2 3" key="1">
    <citation type="submission" date="2024-03" db="EMBL/GenBank/DDBJ databases">
        <title>The Acrasis kona genome and developmental transcriptomes reveal deep origins of eukaryotic multicellular pathways.</title>
        <authorList>
            <person name="Sheikh S."/>
            <person name="Fu C.-J."/>
            <person name="Brown M.W."/>
            <person name="Baldauf S.L."/>
        </authorList>
    </citation>
    <scope>NUCLEOTIDE SEQUENCE [LARGE SCALE GENOMIC DNA]</scope>
    <source>
        <strain evidence="2 3">ATCC MYA-3509</strain>
    </source>
</reference>
<evidence type="ECO:0000259" key="1">
    <source>
        <dbReference type="Pfam" id="PF19273"/>
    </source>
</evidence>
<dbReference type="InterPro" id="IPR011989">
    <property type="entry name" value="ARM-like"/>
</dbReference>
<protein>
    <recommendedName>
        <fullName evidence="1">Exportin-5 C-terminal domain-containing protein</fullName>
    </recommendedName>
</protein>
<dbReference type="EMBL" id="JAOPGA020001884">
    <property type="protein sequence ID" value="KAL0491920.1"/>
    <property type="molecule type" value="Genomic_DNA"/>
</dbReference>
<dbReference type="AlphaFoldDB" id="A0AAW2ZR40"/>
<organism evidence="2 3">
    <name type="scientific">Acrasis kona</name>
    <dbReference type="NCBI Taxonomy" id="1008807"/>
    <lineage>
        <taxon>Eukaryota</taxon>
        <taxon>Discoba</taxon>
        <taxon>Heterolobosea</taxon>
        <taxon>Tetramitia</taxon>
        <taxon>Eutetramitia</taxon>
        <taxon>Acrasidae</taxon>
        <taxon>Acrasis</taxon>
    </lineage>
</organism>
<name>A0AAW2ZR40_9EUKA</name>
<gene>
    <name evidence="2" type="ORF">AKO1_010060</name>
</gene>
<dbReference type="Pfam" id="PF19273">
    <property type="entry name" value="Exportin-5"/>
    <property type="match status" value="1"/>
</dbReference>
<evidence type="ECO:0000313" key="2">
    <source>
        <dbReference type="EMBL" id="KAL0491920.1"/>
    </source>
</evidence>
<feature type="domain" description="Exportin-5 C-terminal" evidence="1">
    <location>
        <begin position="2"/>
        <end position="481"/>
    </location>
</feature>
<accession>A0AAW2ZR40</accession>
<dbReference type="InterPro" id="IPR045478">
    <property type="entry name" value="Exportin-5_C"/>
</dbReference>
<comment type="caution">
    <text evidence="2">The sequence shown here is derived from an EMBL/GenBank/DDBJ whole genome shotgun (WGS) entry which is preliminary data.</text>
</comment>
<sequence length="529" mass="60152">MCEAFVLISKEIPNAKERNSFLAYLLSSHKQEWVGNDISQIVGDPGLLLKLLEIIPESNPQQQAALVAAKQKMVHIMMLFVHVTKRLVVSSGDSQIQLLLAEYLLEMVPNVMNLIRTLHLLYAPQTQQLIDEKNREHLFYVGIDEEERLLGNNCFNASALSDTQLRVYHIHRAIRSIRTHAYSLMGFACQLCDKGAQFWSNPQMFNLLGNSVFSHLDDMDNKDTKALLSFVSSFILYCPEGLYDSLLSNVLVPYSANLYKRLDAQWCQLLAPERAARVMSDEQLRKETVYEKILIELTREVITVFSDLMSGLRKAKDKPAGAPNATCKYLLRNDNVIGMWIMIAIRMVALPDTICVNKSTLFLQNLIPYLNNNKKLNVLLCGDLLQSSIKSLMMHKEEMHQQLINFIADIYVYYFNNDLEMLKNIMLNLPHADISKVNALNKNVKKEMAPFIQVNGANVCNAKTSKKVRAHMKQFLNPICGKYSGEFKSTKSIVSISNGNNERMKSADKKAKESFLDDLSVSYLSTMFQ</sequence>
<proteinExistence type="predicted"/>
<keyword evidence="3" id="KW-1185">Reference proteome</keyword>
<evidence type="ECO:0000313" key="3">
    <source>
        <dbReference type="Proteomes" id="UP001431209"/>
    </source>
</evidence>
<dbReference type="Gene3D" id="1.25.10.10">
    <property type="entry name" value="Leucine-rich Repeat Variant"/>
    <property type="match status" value="1"/>
</dbReference>